<dbReference type="InterPro" id="IPR036390">
    <property type="entry name" value="WH_DNA-bd_sf"/>
</dbReference>
<gene>
    <name evidence="5 7" type="primary">hrcA</name>
    <name evidence="7" type="ORF">GTZ99_06870</name>
</gene>
<evidence type="ECO:0000256" key="4">
    <source>
        <dbReference type="ARBA" id="ARBA00023163"/>
    </source>
</evidence>
<keyword evidence="8" id="KW-1185">Reference proteome</keyword>
<dbReference type="PANTHER" id="PTHR34824">
    <property type="entry name" value="HEAT-INDUCIBLE TRANSCRIPTION REPRESSOR HRCA"/>
    <property type="match status" value="1"/>
</dbReference>
<dbReference type="PIRSF" id="PIRSF005485">
    <property type="entry name" value="HrcA"/>
    <property type="match status" value="1"/>
</dbReference>
<keyword evidence="4 5" id="KW-0804">Transcription</keyword>
<dbReference type="HAMAP" id="MF_00081">
    <property type="entry name" value="HrcA"/>
    <property type="match status" value="1"/>
</dbReference>
<dbReference type="Gene3D" id="3.30.450.40">
    <property type="match status" value="1"/>
</dbReference>
<evidence type="ECO:0000256" key="5">
    <source>
        <dbReference type="HAMAP-Rule" id="MF_00081"/>
    </source>
</evidence>
<dbReference type="InterPro" id="IPR021153">
    <property type="entry name" value="HrcA_C"/>
</dbReference>
<comment type="caution">
    <text evidence="7">The sequence shown here is derived from an EMBL/GenBank/DDBJ whole genome shotgun (WGS) entry which is preliminary data.</text>
</comment>
<organism evidence="7 8">
    <name type="scientific">Novosphingobium ovatum</name>
    <dbReference type="NCBI Taxonomy" id="1908523"/>
    <lineage>
        <taxon>Bacteria</taxon>
        <taxon>Pseudomonadati</taxon>
        <taxon>Pseudomonadota</taxon>
        <taxon>Alphaproteobacteria</taxon>
        <taxon>Sphingomonadales</taxon>
        <taxon>Sphingomonadaceae</taxon>
        <taxon>Novosphingobium</taxon>
    </lineage>
</organism>
<reference evidence="8" key="1">
    <citation type="submission" date="2020-01" db="EMBL/GenBank/DDBJ databases">
        <title>Sphingomonas sp. strain CSW-10.</title>
        <authorList>
            <person name="Chen W.-M."/>
        </authorList>
    </citation>
    <scope>NUCLEOTIDE SEQUENCE [LARGE SCALE GENOMIC DNA]</scope>
    <source>
        <strain evidence="8">FSY-8</strain>
    </source>
</reference>
<dbReference type="RefSeq" id="WP_161717506.1">
    <property type="nucleotide sequence ID" value="NZ_JAAAPO010000002.1"/>
</dbReference>
<accession>A0ABW9XCM6</accession>
<evidence type="ECO:0000256" key="1">
    <source>
        <dbReference type="ARBA" id="ARBA00022491"/>
    </source>
</evidence>
<protein>
    <recommendedName>
        <fullName evidence="5">Heat-inducible transcription repressor HrcA</fullName>
    </recommendedName>
</protein>
<dbReference type="InterPro" id="IPR002571">
    <property type="entry name" value="HrcA"/>
</dbReference>
<proteinExistence type="inferred from homology"/>
<dbReference type="SUPFAM" id="SSF55781">
    <property type="entry name" value="GAF domain-like"/>
    <property type="match status" value="1"/>
</dbReference>
<keyword evidence="1 5" id="KW-0678">Repressor</keyword>
<name>A0ABW9XCM6_9SPHN</name>
<dbReference type="Pfam" id="PF01628">
    <property type="entry name" value="HrcA"/>
    <property type="match status" value="1"/>
</dbReference>
<dbReference type="Gene3D" id="1.10.10.10">
    <property type="entry name" value="Winged helix-like DNA-binding domain superfamily/Winged helix DNA-binding domain"/>
    <property type="match status" value="1"/>
</dbReference>
<evidence type="ECO:0000313" key="7">
    <source>
        <dbReference type="EMBL" id="NBC36279.1"/>
    </source>
</evidence>
<evidence type="ECO:0000256" key="3">
    <source>
        <dbReference type="ARBA" id="ARBA00023016"/>
    </source>
</evidence>
<dbReference type="EMBL" id="JAAAPO010000002">
    <property type="protein sequence ID" value="NBC36279.1"/>
    <property type="molecule type" value="Genomic_DNA"/>
</dbReference>
<keyword evidence="3 5" id="KW-0346">Stress response</keyword>
<dbReference type="NCBIfam" id="TIGR00331">
    <property type="entry name" value="hrcA"/>
    <property type="match status" value="1"/>
</dbReference>
<dbReference type="SUPFAM" id="SSF46785">
    <property type="entry name" value="Winged helix' DNA-binding domain"/>
    <property type="match status" value="1"/>
</dbReference>
<dbReference type="InterPro" id="IPR029016">
    <property type="entry name" value="GAF-like_dom_sf"/>
</dbReference>
<dbReference type="Proteomes" id="UP000753724">
    <property type="component" value="Unassembled WGS sequence"/>
</dbReference>
<dbReference type="PANTHER" id="PTHR34824:SF1">
    <property type="entry name" value="HEAT-INDUCIBLE TRANSCRIPTION REPRESSOR HRCA"/>
    <property type="match status" value="1"/>
</dbReference>
<comment type="similarity">
    <text evidence="5">Belongs to the HrcA family.</text>
</comment>
<evidence type="ECO:0000313" key="8">
    <source>
        <dbReference type="Proteomes" id="UP000753724"/>
    </source>
</evidence>
<feature type="domain" description="Heat-inducible transcription repressor HrcA C-terminal" evidence="6">
    <location>
        <begin position="119"/>
        <end position="344"/>
    </location>
</feature>
<evidence type="ECO:0000256" key="2">
    <source>
        <dbReference type="ARBA" id="ARBA00023015"/>
    </source>
</evidence>
<comment type="function">
    <text evidence="5">Negative regulator of class I heat shock genes (grpE-dnaK-dnaJ and groELS operons). Prevents heat-shock induction of these operons.</text>
</comment>
<evidence type="ECO:0000259" key="6">
    <source>
        <dbReference type="Pfam" id="PF01628"/>
    </source>
</evidence>
<dbReference type="InterPro" id="IPR036388">
    <property type="entry name" value="WH-like_DNA-bd_sf"/>
</dbReference>
<keyword evidence="2 5" id="KW-0805">Transcription regulation</keyword>
<sequence length="359" mass="37505">MIAALPPSLSFPELTSRAREIFRLVVEGYLDNGQPVGSKTLAQLGAAAGVNLSPASIRSVLAELEGVGLLSHPHTSAGRMPTEVGLRLFVDGIMQVAQPTQQERAAIERGLSEPGPIEAALAATSAALSDLSACAGVVMVPQREPQLAQVSLVPLSPGRALAVLVGEDGGIENRIMDLPMGVPPSALIEASNYITARLAGRTLAQALGQMQAEIASGRSALDAAAADLVARGLATWSEDGFSENGRRPVLIVRGAANLLDEAALNDLERVRSLLDDLENKQSVADLLDVARQADATRIFIGSENRLFALSGSSVIASPYRDRDGRVVGVVGVIGPTRLNYARVVPMVDFTAQSLGKLIG</sequence>